<dbReference type="WBParaSite" id="PS1159_v2.g14702.t1">
    <property type="protein sequence ID" value="PS1159_v2.g14702.t1"/>
    <property type="gene ID" value="PS1159_v2.g14702"/>
</dbReference>
<dbReference type="Proteomes" id="UP000887580">
    <property type="component" value="Unplaced"/>
</dbReference>
<evidence type="ECO:0000313" key="2">
    <source>
        <dbReference type="WBParaSite" id="PS1159_v2.g14702.t1"/>
    </source>
</evidence>
<reference evidence="2" key="1">
    <citation type="submission" date="2022-11" db="UniProtKB">
        <authorList>
            <consortium name="WormBaseParasite"/>
        </authorList>
    </citation>
    <scope>IDENTIFICATION</scope>
</reference>
<name>A0AC35F7C8_9BILA</name>
<proteinExistence type="predicted"/>
<organism evidence="1 2">
    <name type="scientific">Panagrolaimus sp. PS1159</name>
    <dbReference type="NCBI Taxonomy" id="55785"/>
    <lineage>
        <taxon>Eukaryota</taxon>
        <taxon>Metazoa</taxon>
        <taxon>Ecdysozoa</taxon>
        <taxon>Nematoda</taxon>
        <taxon>Chromadorea</taxon>
        <taxon>Rhabditida</taxon>
        <taxon>Tylenchina</taxon>
        <taxon>Panagrolaimomorpha</taxon>
        <taxon>Panagrolaimoidea</taxon>
        <taxon>Panagrolaimidae</taxon>
        <taxon>Panagrolaimus</taxon>
    </lineage>
</organism>
<protein>
    <submittedName>
        <fullName evidence="2">Ciliary BBSome complex subunit 2 C-terminal domain-containing protein</fullName>
    </submittedName>
</protein>
<evidence type="ECO:0000313" key="1">
    <source>
        <dbReference type="Proteomes" id="UP000887580"/>
    </source>
</evidence>
<accession>A0AC35F7C8</accession>
<sequence>IIKWLLYNFYLGEKEQEIESLCENPSMEFCFMCVSKKQGLRLSIDEGGNCEIKHDDIEICGNVVQSLLQFLKIEELSSQAYFPQSAEAVDNVIATMDEKYNLNEKLQADWADRMNIARECVIIAEDLLNIRNTPQARKHYVRLAILNRDMVAQHQLRAQARQQLLENMKVLTSAIEHHSRLRAGTAAAKLVKECKNAISTENLSVIPRFLQNGA</sequence>